<comment type="caution">
    <text evidence="11">The sequence shown here is derived from an EMBL/GenBank/DDBJ whole genome shotgun (WGS) entry which is preliminary data.</text>
</comment>
<feature type="transmembrane region" description="Helical" evidence="9">
    <location>
        <begin position="103"/>
        <end position="130"/>
    </location>
</feature>
<dbReference type="PRINTS" id="PR00164">
    <property type="entry name" value="ABC2TRNSPORT"/>
</dbReference>
<protein>
    <recommendedName>
        <fullName evidence="9">Transport permease protein</fullName>
    </recommendedName>
</protein>
<evidence type="ECO:0000256" key="2">
    <source>
        <dbReference type="ARBA" id="ARBA00007783"/>
    </source>
</evidence>
<dbReference type="GO" id="GO:0015920">
    <property type="term" value="P:lipopolysaccharide transport"/>
    <property type="evidence" value="ECO:0007669"/>
    <property type="project" value="TreeGrafter"/>
</dbReference>
<dbReference type="InterPro" id="IPR000412">
    <property type="entry name" value="ABC_2_transport"/>
</dbReference>
<dbReference type="PROSITE" id="PS51012">
    <property type="entry name" value="ABC_TM2"/>
    <property type="match status" value="1"/>
</dbReference>
<reference evidence="11 12" key="1">
    <citation type="journal article" date="2016" name="Nat. Commun.">
        <title>Thousands of microbial genomes shed light on interconnected biogeochemical processes in an aquifer system.</title>
        <authorList>
            <person name="Anantharaman K."/>
            <person name="Brown C.T."/>
            <person name="Hug L.A."/>
            <person name="Sharon I."/>
            <person name="Castelle C.J."/>
            <person name="Probst A.J."/>
            <person name="Thomas B.C."/>
            <person name="Singh A."/>
            <person name="Wilkins M.J."/>
            <person name="Karaoz U."/>
            <person name="Brodie E.L."/>
            <person name="Williams K.H."/>
            <person name="Hubbard S.S."/>
            <person name="Banfield J.F."/>
        </authorList>
    </citation>
    <scope>NUCLEOTIDE SEQUENCE [LARGE SCALE GENOMIC DNA]</scope>
</reference>
<evidence type="ECO:0000313" key="11">
    <source>
        <dbReference type="EMBL" id="OGC82122.1"/>
    </source>
</evidence>
<evidence type="ECO:0000256" key="6">
    <source>
        <dbReference type="ARBA" id="ARBA00022692"/>
    </source>
</evidence>
<dbReference type="AlphaFoldDB" id="A0A1F4XK86"/>
<accession>A0A1F4XK86</accession>
<evidence type="ECO:0000256" key="7">
    <source>
        <dbReference type="ARBA" id="ARBA00022989"/>
    </source>
</evidence>
<dbReference type="GO" id="GO:0140359">
    <property type="term" value="F:ABC-type transporter activity"/>
    <property type="evidence" value="ECO:0007669"/>
    <property type="project" value="InterPro"/>
</dbReference>
<sequence>MNSHTRTNQWDLFKILVHAELVQRYQGSMLGFLWVFLKPLLLFFVLLGVFQVFAISQGINNYPLYLLLGILTFNFFSEGTTLGMNAILNKSHIIKKIAFDRKLAVLASVTHAGMNYLFSLLIFTLISFYLGNFVSFVELFVFVFHVIALALLIACISAFLSIVVVWFRDLSSIWEVLLLMLFYLTPVFYPVQIVPPAWRDLYMLNPLTILITNMRNILISHDLSQVSFTWLLAVIIGPLAILGYIFFGHFSKYIAEQI</sequence>
<gene>
    <name evidence="11" type="ORF">A2V81_03160</name>
</gene>
<feature type="transmembrane region" description="Helical" evidence="9">
    <location>
        <begin position="228"/>
        <end position="247"/>
    </location>
</feature>
<keyword evidence="8 9" id="KW-0472">Membrane</keyword>
<evidence type="ECO:0000256" key="1">
    <source>
        <dbReference type="ARBA" id="ARBA00004429"/>
    </source>
</evidence>
<name>A0A1F4XK86_9BACT</name>
<feature type="transmembrane region" description="Helical" evidence="9">
    <location>
        <begin position="62"/>
        <end position="82"/>
    </location>
</feature>
<keyword evidence="7 9" id="KW-1133">Transmembrane helix</keyword>
<comment type="similarity">
    <text evidence="2 9">Belongs to the ABC-2 integral membrane protein family.</text>
</comment>
<proteinExistence type="inferred from homology"/>
<evidence type="ECO:0000256" key="5">
    <source>
        <dbReference type="ARBA" id="ARBA00022519"/>
    </source>
</evidence>
<evidence type="ECO:0000256" key="8">
    <source>
        <dbReference type="ARBA" id="ARBA00023136"/>
    </source>
</evidence>
<dbReference type="PANTHER" id="PTHR30413">
    <property type="entry name" value="INNER MEMBRANE TRANSPORT PERMEASE"/>
    <property type="match status" value="1"/>
</dbReference>
<comment type="subcellular location">
    <subcellularLocation>
        <location evidence="1">Cell inner membrane</location>
        <topology evidence="1">Multi-pass membrane protein</topology>
    </subcellularLocation>
    <subcellularLocation>
        <location evidence="9">Cell membrane</location>
        <topology evidence="9">Multi-pass membrane protein</topology>
    </subcellularLocation>
</comment>
<keyword evidence="5" id="KW-0997">Cell inner membrane</keyword>
<evidence type="ECO:0000313" key="12">
    <source>
        <dbReference type="Proteomes" id="UP000177614"/>
    </source>
</evidence>
<feature type="domain" description="ABC transmembrane type-2" evidence="10">
    <location>
        <begin position="30"/>
        <end position="250"/>
    </location>
</feature>
<feature type="transmembrane region" description="Helical" evidence="9">
    <location>
        <begin position="142"/>
        <end position="167"/>
    </location>
</feature>
<dbReference type="Proteomes" id="UP000177614">
    <property type="component" value="Unassembled WGS sequence"/>
</dbReference>
<keyword evidence="4 9" id="KW-1003">Cell membrane</keyword>
<evidence type="ECO:0000259" key="10">
    <source>
        <dbReference type="PROSITE" id="PS51012"/>
    </source>
</evidence>
<feature type="transmembrane region" description="Helical" evidence="9">
    <location>
        <begin position="176"/>
        <end position="198"/>
    </location>
</feature>
<dbReference type="InterPro" id="IPR047817">
    <property type="entry name" value="ABC2_TM_bact-type"/>
</dbReference>
<dbReference type="GO" id="GO:0043190">
    <property type="term" value="C:ATP-binding cassette (ABC) transporter complex"/>
    <property type="evidence" value="ECO:0007669"/>
    <property type="project" value="InterPro"/>
</dbReference>
<feature type="transmembrane region" description="Helical" evidence="9">
    <location>
        <begin position="32"/>
        <end position="56"/>
    </location>
</feature>
<dbReference type="EMBL" id="MEWR01000011">
    <property type="protein sequence ID" value="OGC82122.1"/>
    <property type="molecule type" value="Genomic_DNA"/>
</dbReference>
<organism evidence="11 12">
    <name type="scientific">Candidatus Abawacabacteria bacterium RBG_16_42_10</name>
    <dbReference type="NCBI Taxonomy" id="1817814"/>
    <lineage>
        <taxon>Bacteria</taxon>
        <taxon>Candidatus Abawacaibacteriota</taxon>
    </lineage>
</organism>
<evidence type="ECO:0000256" key="3">
    <source>
        <dbReference type="ARBA" id="ARBA00022448"/>
    </source>
</evidence>
<evidence type="ECO:0000256" key="4">
    <source>
        <dbReference type="ARBA" id="ARBA00022475"/>
    </source>
</evidence>
<keyword evidence="6 9" id="KW-0812">Transmembrane</keyword>
<dbReference type="Pfam" id="PF01061">
    <property type="entry name" value="ABC2_membrane"/>
    <property type="match status" value="1"/>
</dbReference>
<evidence type="ECO:0000256" key="9">
    <source>
        <dbReference type="RuleBase" id="RU361157"/>
    </source>
</evidence>
<dbReference type="PANTHER" id="PTHR30413:SF8">
    <property type="entry name" value="TRANSPORT PERMEASE PROTEIN"/>
    <property type="match status" value="1"/>
</dbReference>
<dbReference type="InterPro" id="IPR013525">
    <property type="entry name" value="ABC2_TM"/>
</dbReference>
<keyword evidence="3 9" id="KW-0813">Transport</keyword>
<dbReference type="STRING" id="1817814.A2V81_03160"/>